<dbReference type="PROSITE" id="PS50297">
    <property type="entry name" value="ANK_REP_REGION"/>
    <property type="match status" value="2"/>
</dbReference>
<evidence type="ECO:0000256" key="5">
    <source>
        <dbReference type="ARBA" id="ARBA00023028"/>
    </source>
</evidence>
<organism evidence="9 10">
    <name type="scientific">Leptotrombidium deliense</name>
    <dbReference type="NCBI Taxonomy" id="299467"/>
    <lineage>
        <taxon>Eukaryota</taxon>
        <taxon>Metazoa</taxon>
        <taxon>Ecdysozoa</taxon>
        <taxon>Arthropoda</taxon>
        <taxon>Chelicerata</taxon>
        <taxon>Arachnida</taxon>
        <taxon>Acari</taxon>
        <taxon>Acariformes</taxon>
        <taxon>Trombidiformes</taxon>
        <taxon>Prostigmata</taxon>
        <taxon>Anystina</taxon>
        <taxon>Parasitengona</taxon>
        <taxon>Trombiculoidea</taxon>
        <taxon>Trombiculidae</taxon>
        <taxon>Leptotrombidium</taxon>
    </lineage>
</organism>
<keyword evidence="7" id="KW-1053">Target membrane</keyword>
<evidence type="ECO:0000313" key="9">
    <source>
        <dbReference type="EMBL" id="RWS31786.1"/>
    </source>
</evidence>
<dbReference type="GO" id="GO:0044231">
    <property type="term" value="C:host cell presynaptic membrane"/>
    <property type="evidence" value="ECO:0007669"/>
    <property type="project" value="UniProtKB-KW"/>
</dbReference>
<dbReference type="PRINTS" id="PR01415">
    <property type="entry name" value="ANKYRIN"/>
</dbReference>
<proteinExistence type="predicted"/>
<comment type="caution">
    <text evidence="9">The sequence shown here is derived from an EMBL/GenBank/DDBJ whole genome shotgun (WGS) entry which is preliminary data.</text>
</comment>
<keyword evidence="2" id="KW-0268">Exocytosis</keyword>
<dbReference type="SUPFAM" id="SSF48403">
    <property type="entry name" value="Ankyrin repeat"/>
    <property type="match status" value="1"/>
</dbReference>
<keyword evidence="10" id="KW-1185">Reference proteome</keyword>
<evidence type="ECO:0000256" key="8">
    <source>
        <dbReference type="PROSITE-ProRule" id="PRU00023"/>
    </source>
</evidence>
<dbReference type="Pfam" id="PF12796">
    <property type="entry name" value="Ank_2"/>
    <property type="match status" value="1"/>
</dbReference>
<evidence type="ECO:0000256" key="7">
    <source>
        <dbReference type="ARBA" id="ARBA00023298"/>
    </source>
</evidence>
<keyword evidence="5" id="KW-0528">Neurotoxin</keyword>
<keyword evidence="7" id="KW-0472">Membrane</keyword>
<dbReference type="OrthoDB" id="1577640at2759"/>
<dbReference type="InterPro" id="IPR002110">
    <property type="entry name" value="Ankyrin_rpt"/>
</dbReference>
<keyword evidence="5" id="KW-0638">Presynaptic neurotoxin</keyword>
<dbReference type="GO" id="GO:0006887">
    <property type="term" value="P:exocytosis"/>
    <property type="evidence" value="ECO:0007669"/>
    <property type="project" value="UniProtKB-KW"/>
</dbReference>
<evidence type="ECO:0000256" key="6">
    <source>
        <dbReference type="ARBA" id="ARBA00023043"/>
    </source>
</evidence>
<dbReference type="PANTHER" id="PTHR24171:SF9">
    <property type="entry name" value="ANKYRIN REPEAT DOMAIN-CONTAINING PROTEIN 39"/>
    <property type="match status" value="1"/>
</dbReference>
<keyword evidence="3" id="KW-1052">Target cell membrane</keyword>
<protein>
    <submittedName>
        <fullName evidence="9">Ankyrin repeat domain-containing protein 6-like protein</fullName>
    </submittedName>
</protein>
<evidence type="ECO:0000256" key="2">
    <source>
        <dbReference type="ARBA" id="ARBA00022483"/>
    </source>
</evidence>
<evidence type="ECO:0000256" key="1">
    <source>
        <dbReference type="ARBA" id="ARBA00004175"/>
    </source>
</evidence>
<feature type="repeat" description="ANK" evidence="8">
    <location>
        <begin position="62"/>
        <end position="94"/>
    </location>
</feature>
<sequence>MPFSNVSKERQRQKSCAIIRENGDLIAINSSIEALRQASAVGNFEVVRELCLKSVPITADSSGKTALHYAATTGHLQIVNELIVNMGNLNAKDNSGYAPLHLAATEGHVDVVKLLLRSGSHIDAVDEIVSFKANAAITK</sequence>
<dbReference type="Gene3D" id="1.25.40.20">
    <property type="entry name" value="Ankyrin repeat-containing domain"/>
    <property type="match status" value="1"/>
</dbReference>
<dbReference type="VEuPathDB" id="VectorBase:LDEU000251"/>
<dbReference type="GO" id="GO:0044218">
    <property type="term" value="C:other organism cell membrane"/>
    <property type="evidence" value="ECO:0007669"/>
    <property type="project" value="UniProtKB-KW"/>
</dbReference>
<evidence type="ECO:0000256" key="4">
    <source>
        <dbReference type="ARBA" id="ARBA00022737"/>
    </source>
</evidence>
<name>A0A443SWA4_9ACAR</name>
<feature type="repeat" description="ANK" evidence="8">
    <location>
        <begin position="95"/>
        <end position="127"/>
    </location>
</feature>
<dbReference type="InterPro" id="IPR036770">
    <property type="entry name" value="Ankyrin_rpt-contain_sf"/>
</dbReference>
<keyword evidence="6 8" id="KW-0040">ANK repeat</keyword>
<reference evidence="9 10" key="1">
    <citation type="journal article" date="2018" name="Gigascience">
        <title>Genomes of trombidid mites reveal novel predicted allergens and laterally-transferred genes associated with secondary metabolism.</title>
        <authorList>
            <person name="Dong X."/>
            <person name="Chaisiri K."/>
            <person name="Xia D."/>
            <person name="Armstrong S.D."/>
            <person name="Fang Y."/>
            <person name="Donnelly M.J."/>
            <person name="Kadowaki T."/>
            <person name="McGarry J.W."/>
            <person name="Darby A.C."/>
            <person name="Makepeace B.L."/>
        </authorList>
    </citation>
    <scope>NUCLEOTIDE SEQUENCE [LARGE SCALE GENOMIC DNA]</scope>
    <source>
        <strain evidence="9">UoL-UT</strain>
    </source>
</reference>
<dbReference type="EMBL" id="NCKV01000062">
    <property type="protein sequence ID" value="RWS31786.1"/>
    <property type="molecule type" value="Genomic_DNA"/>
</dbReference>
<evidence type="ECO:0000256" key="3">
    <source>
        <dbReference type="ARBA" id="ARBA00022537"/>
    </source>
</evidence>
<keyword evidence="5" id="KW-0800">Toxin</keyword>
<dbReference type="PROSITE" id="PS50088">
    <property type="entry name" value="ANK_REPEAT"/>
    <property type="match status" value="2"/>
</dbReference>
<evidence type="ECO:0000313" key="10">
    <source>
        <dbReference type="Proteomes" id="UP000288716"/>
    </source>
</evidence>
<accession>A0A443SWA4</accession>
<dbReference type="PANTHER" id="PTHR24171">
    <property type="entry name" value="ANKYRIN REPEAT DOMAIN-CONTAINING PROTEIN 39-RELATED"/>
    <property type="match status" value="1"/>
</dbReference>
<dbReference type="AlphaFoldDB" id="A0A443SWA4"/>
<dbReference type="SMART" id="SM00248">
    <property type="entry name" value="ANK"/>
    <property type="match status" value="3"/>
</dbReference>
<dbReference type="STRING" id="299467.A0A443SWA4"/>
<gene>
    <name evidence="9" type="ORF">B4U80_13587</name>
</gene>
<dbReference type="Proteomes" id="UP000288716">
    <property type="component" value="Unassembled WGS sequence"/>
</dbReference>
<comment type="subcellular location">
    <subcellularLocation>
        <location evidence="1">Target cell membrane</location>
    </subcellularLocation>
</comment>
<keyword evidence="4" id="KW-0677">Repeat</keyword>